<keyword evidence="1" id="KW-0812">Transmembrane</keyword>
<comment type="caution">
    <text evidence="3">The sequence shown here is derived from an EMBL/GenBank/DDBJ whole genome shotgun (WGS) entry which is preliminary data.</text>
</comment>
<gene>
    <name evidence="3" type="ORF">D9619_001644</name>
</gene>
<evidence type="ECO:0000256" key="1">
    <source>
        <dbReference type="SAM" id="Phobius"/>
    </source>
</evidence>
<keyword evidence="4" id="KW-1185">Reference proteome</keyword>
<evidence type="ECO:0000313" key="3">
    <source>
        <dbReference type="EMBL" id="KAF5321003.1"/>
    </source>
</evidence>
<feature type="transmembrane region" description="Helical" evidence="1">
    <location>
        <begin position="43"/>
        <end position="64"/>
    </location>
</feature>
<evidence type="ECO:0000256" key="2">
    <source>
        <dbReference type="SAM" id="SignalP"/>
    </source>
</evidence>
<reference evidence="3 4" key="1">
    <citation type="journal article" date="2020" name="ISME J.">
        <title>Uncovering the hidden diversity of litter-decomposition mechanisms in mushroom-forming fungi.</title>
        <authorList>
            <person name="Floudas D."/>
            <person name="Bentzer J."/>
            <person name="Ahren D."/>
            <person name="Johansson T."/>
            <person name="Persson P."/>
            <person name="Tunlid A."/>
        </authorList>
    </citation>
    <scope>NUCLEOTIDE SEQUENCE [LARGE SCALE GENOMIC DNA]</scope>
    <source>
        <strain evidence="3 4">CBS 101986</strain>
    </source>
</reference>
<proteinExistence type="predicted"/>
<feature type="chain" id="PRO_5034134725" evidence="2">
    <location>
        <begin position="20"/>
        <end position="157"/>
    </location>
</feature>
<dbReference type="Proteomes" id="UP000567179">
    <property type="component" value="Unassembled WGS sequence"/>
</dbReference>
<keyword evidence="1" id="KW-0472">Membrane</keyword>
<feature type="signal peptide" evidence="2">
    <location>
        <begin position="1"/>
        <end position="19"/>
    </location>
</feature>
<dbReference type="AlphaFoldDB" id="A0A8H5BDF6"/>
<name>A0A8H5BDF6_9AGAR</name>
<accession>A0A8H5BDF6</accession>
<keyword evidence="1" id="KW-1133">Transmembrane helix</keyword>
<sequence>MRYKATCISFALFFSLAAATIISRDDSPSRKLLSWNTTQQMTALGLPIIGSALSLVLPAVSAVIELTRTSNVALNTANEQWFTVPTAPLTTSSPWVAQSIILESKPKLHALDFSFAISSPEPSPWIPITVGLVEDRARLGTSMATMERWQGYYILEH</sequence>
<protein>
    <submittedName>
        <fullName evidence="3">Uncharacterized protein</fullName>
    </submittedName>
</protein>
<dbReference type="EMBL" id="JAACJJ010000028">
    <property type="protein sequence ID" value="KAF5321003.1"/>
    <property type="molecule type" value="Genomic_DNA"/>
</dbReference>
<evidence type="ECO:0000313" key="4">
    <source>
        <dbReference type="Proteomes" id="UP000567179"/>
    </source>
</evidence>
<organism evidence="3 4">
    <name type="scientific">Psilocybe cf. subviscida</name>
    <dbReference type="NCBI Taxonomy" id="2480587"/>
    <lineage>
        <taxon>Eukaryota</taxon>
        <taxon>Fungi</taxon>
        <taxon>Dikarya</taxon>
        <taxon>Basidiomycota</taxon>
        <taxon>Agaricomycotina</taxon>
        <taxon>Agaricomycetes</taxon>
        <taxon>Agaricomycetidae</taxon>
        <taxon>Agaricales</taxon>
        <taxon>Agaricineae</taxon>
        <taxon>Strophariaceae</taxon>
        <taxon>Psilocybe</taxon>
    </lineage>
</organism>
<keyword evidence="2" id="KW-0732">Signal</keyword>